<evidence type="ECO:0000313" key="3">
    <source>
        <dbReference type="Proteomes" id="UP001058553"/>
    </source>
</evidence>
<dbReference type="Proteomes" id="UP001058553">
    <property type="component" value="Chromosome"/>
</dbReference>
<dbReference type="InterPro" id="IPR045582">
    <property type="entry name" value="Trehalase-like_N"/>
</dbReference>
<gene>
    <name evidence="2" type="ORF">NYP84_11600</name>
</gene>
<accession>A0ABY5X4P4</accession>
<dbReference type="EMBL" id="CP103445">
    <property type="protein sequence ID" value="UWS32298.1"/>
    <property type="molecule type" value="Genomic_DNA"/>
</dbReference>
<feature type="domain" description="Trehalase-like N-terminal" evidence="1">
    <location>
        <begin position="6"/>
        <end position="129"/>
    </location>
</feature>
<sequence>MKKAKRAIEDHGAIGDLRTCALVTNGRSIDYFCWPNLDSPPVFSALLGVFSLCSDWPDARRMQRCLPDSNILQTRWLHQDGVVELTDYMPVCQQNGALPRIIRRVKVVHGSASIPLRCAPVHDYAGAATKRTWSATAWCGATMLQRPRPTGCRGKKVLSPPAPFGTSNAWRVPDALMKPVLSSKSCLAMATRPVFTPNSLPLTGARWEIPHRR</sequence>
<dbReference type="Pfam" id="PF19291">
    <property type="entry name" value="TREH_N"/>
    <property type="match status" value="1"/>
</dbReference>
<reference evidence="2" key="1">
    <citation type="submission" date="2022-07" db="EMBL/GenBank/DDBJ databases">
        <title>Genetic diversity of Erwinia pyrifoliae.</title>
        <authorList>
            <person name="Park D.S."/>
            <person name="Ham H."/>
        </authorList>
    </citation>
    <scope>NUCLEOTIDE SEQUENCE</scope>
    <source>
        <strain evidence="2">CP201486</strain>
    </source>
</reference>
<proteinExistence type="predicted"/>
<keyword evidence="3" id="KW-1185">Reference proteome</keyword>
<evidence type="ECO:0000313" key="2">
    <source>
        <dbReference type="EMBL" id="UWS32298.1"/>
    </source>
</evidence>
<name>A0ABY5X4P4_ERWPY</name>
<protein>
    <submittedName>
        <fullName evidence="2">DUF5911 domain-containing protein</fullName>
    </submittedName>
</protein>
<organism evidence="2 3">
    <name type="scientific">Erwinia pyrifoliae</name>
    <dbReference type="NCBI Taxonomy" id="79967"/>
    <lineage>
        <taxon>Bacteria</taxon>
        <taxon>Pseudomonadati</taxon>
        <taxon>Pseudomonadota</taxon>
        <taxon>Gammaproteobacteria</taxon>
        <taxon>Enterobacterales</taxon>
        <taxon>Erwiniaceae</taxon>
        <taxon>Erwinia</taxon>
    </lineage>
</organism>
<evidence type="ECO:0000259" key="1">
    <source>
        <dbReference type="Pfam" id="PF19291"/>
    </source>
</evidence>